<sequence length="1103" mass="121091">MKTAQLLSELDALTDRARLRRMVEVGRLPAQEREPILTDLAAGTVYERRLALYSCHGSRDAQRAVQAAQDASQHVFAPAGPLVALLCSEEQFSALLHQLPSARHQKLVLQWKLAGRSSEPIDQWVQHLVQDDRLSESWRVLAYASSTVVGRLLPQALLEGGEAAWGRLARWHPRLLGQELLRQAQLSRERTPTLTYRINQVLGLLAERASDLALALVRELARTTPLSHLTLQPLALSNPGEIADLLLASQDQVRVSLTPRLKRLRPEQIAALLTQRPAVFPDIERAYARLKPARRQILAPALMAALMTAEGVLPVGVVGSLPSGLRVSEARRQLALPSFQTQMLARLPYAGLLPWDEARSVLSDALRHPDAEIRGQALASLIFSVRYERQRQGELLSLLTARRSEQDPVRSRMIEGLAALPPGLWQTASLDALGQVLRDALNAADLSHTTALSAERLLLALLPFHPQWGAAWLAALVQARGQVNLGRLGDRLSANTVQTLVPELLPVLKAWATREREASLLLALQSFGRFLKTLPEFLLLLEGLARQASSTWTSVGALSLLAEHAKGRFAVLVPQLLTKDASWATQPLVYTHLHEQRQDLLTPFLGRQTFSGRFSTGRTRFVLPIGDGFHRWTLQQQQLFAQTLIEVSRDAVRDAPSVIAALHQLAALPSPVRLQAASPETFLTRLSGSGRSQEDAPLRRLTELAQLNNSNVALRDTALRLLGRLDTARGVPVLLDTLEDDRARIAIYTLRRPLLTLPPADALRLLLQVPREKVTVLKEVVRLIGDLPGDAAYLALLDFSKQALHRDVHVALLRGFWNHLNRPATWPVLLAAATSADAALSDGLVRLPLQNIRDEHRAQAMELLEVLFTHPEPMVRLETLRFHTSVTDPERRVLPVLLSSLASPYTEESQAAGQVIFASYTGRDAPAVAAAFTQLLSQPRALINATTALQAAAVSSRPQAAPLVHAVLQALAADPLTMQLQVKLAVSTLDWTALGEHLQRWADASLLHAEALMEAVSAISSARYRTDVQDVEMLEQRLAGTGAEGRRLALAALVLSAQAPGRWTPERLERLRGYRADPSVLVASAAHFTLPAAETEQGGNAQL</sequence>
<dbReference type="Gene3D" id="1.25.10.10">
    <property type="entry name" value="Leucine-rich Repeat Variant"/>
    <property type="match status" value="1"/>
</dbReference>
<evidence type="ECO:0000313" key="1">
    <source>
        <dbReference type="EMBL" id="GGR27530.1"/>
    </source>
</evidence>
<accession>A0A918FBF0</accession>
<evidence type="ECO:0008006" key="3">
    <source>
        <dbReference type="Google" id="ProtNLM"/>
    </source>
</evidence>
<keyword evidence="2" id="KW-1185">Reference proteome</keyword>
<evidence type="ECO:0000313" key="2">
    <source>
        <dbReference type="Proteomes" id="UP000603865"/>
    </source>
</evidence>
<reference evidence="1" key="1">
    <citation type="journal article" date="2014" name="Int. J. Syst. Evol. Microbiol.">
        <title>Complete genome sequence of Corynebacterium casei LMG S-19264T (=DSM 44701T), isolated from a smear-ripened cheese.</title>
        <authorList>
            <consortium name="US DOE Joint Genome Institute (JGI-PGF)"/>
            <person name="Walter F."/>
            <person name="Albersmeier A."/>
            <person name="Kalinowski J."/>
            <person name="Ruckert C."/>
        </authorList>
    </citation>
    <scope>NUCLEOTIDE SEQUENCE</scope>
    <source>
        <strain evidence="1">JCM 31311</strain>
    </source>
</reference>
<organism evidence="1 2">
    <name type="scientific">Deinococcus ruber</name>
    <dbReference type="NCBI Taxonomy" id="1848197"/>
    <lineage>
        <taxon>Bacteria</taxon>
        <taxon>Thermotogati</taxon>
        <taxon>Deinococcota</taxon>
        <taxon>Deinococci</taxon>
        <taxon>Deinococcales</taxon>
        <taxon>Deinococcaceae</taxon>
        <taxon>Deinococcus</taxon>
    </lineage>
</organism>
<reference evidence="1" key="2">
    <citation type="submission" date="2020-09" db="EMBL/GenBank/DDBJ databases">
        <authorList>
            <person name="Sun Q."/>
            <person name="Ohkuma M."/>
        </authorList>
    </citation>
    <scope>NUCLEOTIDE SEQUENCE</scope>
    <source>
        <strain evidence="1">JCM 31311</strain>
    </source>
</reference>
<dbReference type="Proteomes" id="UP000603865">
    <property type="component" value="Unassembled WGS sequence"/>
</dbReference>
<proteinExistence type="predicted"/>
<gene>
    <name evidence="1" type="ORF">GCM10008957_43580</name>
</gene>
<dbReference type="AlphaFoldDB" id="A0A918FBF0"/>
<name>A0A918FBF0_9DEIO</name>
<dbReference type="InterPro" id="IPR011989">
    <property type="entry name" value="ARM-like"/>
</dbReference>
<protein>
    <recommendedName>
        <fullName evidence="3">HEAT repeat domain-containing protein</fullName>
    </recommendedName>
</protein>
<dbReference type="EMBL" id="BMQL01000041">
    <property type="protein sequence ID" value="GGR27530.1"/>
    <property type="molecule type" value="Genomic_DNA"/>
</dbReference>
<dbReference type="SUPFAM" id="SSF48371">
    <property type="entry name" value="ARM repeat"/>
    <property type="match status" value="1"/>
</dbReference>
<dbReference type="InterPro" id="IPR016024">
    <property type="entry name" value="ARM-type_fold"/>
</dbReference>
<dbReference type="RefSeq" id="WP_189092626.1">
    <property type="nucleotide sequence ID" value="NZ_BMQL01000041.1"/>
</dbReference>
<comment type="caution">
    <text evidence="1">The sequence shown here is derived from an EMBL/GenBank/DDBJ whole genome shotgun (WGS) entry which is preliminary data.</text>
</comment>